<evidence type="ECO:0000259" key="6">
    <source>
        <dbReference type="PROSITE" id="PS51671"/>
    </source>
</evidence>
<keyword evidence="4 7" id="KW-0456">Lyase</keyword>
<feature type="domain" description="ACT" evidence="6">
    <location>
        <begin position="328"/>
        <end position="402"/>
    </location>
</feature>
<dbReference type="FunFam" id="3.40.50.1100:FF:000005">
    <property type="entry name" value="Threonine dehydratase catabolic"/>
    <property type="match status" value="1"/>
</dbReference>
<accession>A0A3A4P0A2</accession>
<gene>
    <name evidence="7" type="ORF">C4520_04435</name>
</gene>
<reference evidence="7 8" key="1">
    <citation type="journal article" date="2017" name="ISME J.">
        <title>Energy and carbon metabolisms in a deep terrestrial subsurface fluid microbial community.</title>
        <authorList>
            <person name="Momper L."/>
            <person name="Jungbluth S.P."/>
            <person name="Lee M.D."/>
            <person name="Amend J.P."/>
        </authorList>
    </citation>
    <scope>NUCLEOTIDE SEQUENCE [LARGE SCALE GENOMIC DNA]</scope>
    <source>
        <strain evidence="7">SURF_5</strain>
    </source>
</reference>
<evidence type="ECO:0000313" key="7">
    <source>
        <dbReference type="EMBL" id="RJP24255.1"/>
    </source>
</evidence>
<name>A0A3A4P0A2_ABYX5</name>
<organism evidence="7 8">
    <name type="scientific">Abyssobacteria bacterium (strain SURF_5)</name>
    <dbReference type="NCBI Taxonomy" id="2093360"/>
    <lineage>
        <taxon>Bacteria</taxon>
        <taxon>Pseudomonadati</taxon>
        <taxon>Candidatus Hydrogenedentota</taxon>
        <taxon>Candidatus Abyssobacteria</taxon>
    </lineage>
</organism>
<dbReference type="InterPro" id="IPR000634">
    <property type="entry name" value="Ser/Thr_deHydtase_PyrdxlP-BS"/>
</dbReference>
<dbReference type="GO" id="GO:0006567">
    <property type="term" value="P:L-threonine catabolic process"/>
    <property type="evidence" value="ECO:0007669"/>
    <property type="project" value="InterPro"/>
</dbReference>
<dbReference type="Gene3D" id="3.40.50.1100">
    <property type="match status" value="2"/>
</dbReference>
<dbReference type="Proteomes" id="UP000265882">
    <property type="component" value="Unassembled WGS sequence"/>
</dbReference>
<dbReference type="GO" id="GO:0009097">
    <property type="term" value="P:isoleucine biosynthetic process"/>
    <property type="evidence" value="ECO:0007669"/>
    <property type="project" value="TreeGrafter"/>
</dbReference>
<comment type="catalytic activity">
    <reaction evidence="5">
        <text>L-serine = pyruvate + NH4(+)</text>
        <dbReference type="Rhea" id="RHEA:19169"/>
        <dbReference type="ChEBI" id="CHEBI:15361"/>
        <dbReference type="ChEBI" id="CHEBI:28938"/>
        <dbReference type="ChEBI" id="CHEBI:33384"/>
        <dbReference type="EC" id="4.3.1.17"/>
    </reaction>
</comment>
<dbReference type="InterPro" id="IPR044561">
    <property type="entry name" value="ACT_ThrD-II-like"/>
</dbReference>
<dbReference type="PROSITE" id="PS51671">
    <property type="entry name" value="ACT"/>
    <property type="match status" value="1"/>
</dbReference>
<dbReference type="InterPro" id="IPR036052">
    <property type="entry name" value="TrpB-like_PALP_sf"/>
</dbReference>
<dbReference type="InterPro" id="IPR050147">
    <property type="entry name" value="Ser/Thr_Dehydratase"/>
</dbReference>
<dbReference type="GO" id="GO:0006565">
    <property type="term" value="P:L-serine catabolic process"/>
    <property type="evidence" value="ECO:0007669"/>
    <property type="project" value="TreeGrafter"/>
</dbReference>
<evidence type="ECO:0000313" key="8">
    <source>
        <dbReference type="Proteomes" id="UP000265882"/>
    </source>
</evidence>
<dbReference type="EMBL" id="QZKU01000038">
    <property type="protein sequence ID" value="RJP24255.1"/>
    <property type="molecule type" value="Genomic_DNA"/>
</dbReference>
<dbReference type="GO" id="GO:0003941">
    <property type="term" value="F:L-serine ammonia-lyase activity"/>
    <property type="evidence" value="ECO:0007669"/>
    <property type="project" value="UniProtKB-EC"/>
</dbReference>
<dbReference type="GO" id="GO:0004794">
    <property type="term" value="F:threonine deaminase activity"/>
    <property type="evidence" value="ECO:0007669"/>
    <property type="project" value="UniProtKB-EC"/>
</dbReference>
<dbReference type="PANTHER" id="PTHR48078:SF6">
    <property type="entry name" value="L-THREONINE DEHYDRATASE CATABOLIC TDCB"/>
    <property type="match status" value="1"/>
</dbReference>
<evidence type="ECO:0000256" key="1">
    <source>
        <dbReference type="ARBA" id="ARBA00001933"/>
    </source>
</evidence>
<proteinExistence type="inferred from homology"/>
<comment type="cofactor">
    <cofactor evidence="1">
        <name>pyridoxal 5'-phosphate</name>
        <dbReference type="ChEBI" id="CHEBI:597326"/>
    </cofactor>
</comment>
<sequence>MTISSTSVREALQRIQSTIYRTPLMETSSISSMTGLHVRLKPENLQKTGSFKIRGASNKMLLLDGEQKRKGVIAASAGNHAQGVAYAAQQAGIDATIVMPKATSLAKVEGMRRYPATLILEGQGFYEAAEYAKSVQHETGATFIPAFDDHDVMAGQGTIGLEIIEEWPDVDTVIVAIGGGGLISGIATAIKEKKPSVKIVGVQAAGAASVKAALEQGKPVKISSCRTLADGIAVKQIGELTFPIIQRLVDEVVTVEEDEIAAAVLHLLERCKMVVEGAGAVPVAALLFHSGIAKGRNVVPVLSGGNIDVNMLGKIIDGGLAKAGRFMTIEVSLDDVPGALHALLSHVARLEANVLTIEHDRTSSKAPFGKTGVTLHLETRGLEHIEEITRELKNHYPIETRR</sequence>
<protein>
    <submittedName>
        <fullName evidence="7">Threonine ammonia-lyase</fullName>
        <ecNumber evidence="7">4.3.1.19</ecNumber>
    </submittedName>
</protein>
<dbReference type="SUPFAM" id="SSF53686">
    <property type="entry name" value="Tryptophan synthase beta subunit-like PLP-dependent enzymes"/>
    <property type="match status" value="1"/>
</dbReference>
<dbReference type="FunFam" id="3.40.50.1100:FF:000007">
    <property type="entry name" value="L-threonine dehydratase catabolic TdcB"/>
    <property type="match status" value="1"/>
</dbReference>
<dbReference type="EC" id="4.3.1.19" evidence="7"/>
<dbReference type="InterPro" id="IPR001926">
    <property type="entry name" value="TrpB-like_PALP"/>
</dbReference>
<keyword evidence="3" id="KW-0663">Pyridoxal phosphate</keyword>
<dbReference type="Pfam" id="PF00291">
    <property type="entry name" value="PALP"/>
    <property type="match status" value="1"/>
</dbReference>
<comment type="caution">
    <text evidence="7">The sequence shown here is derived from an EMBL/GenBank/DDBJ whole genome shotgun (WGS) entry which is preliminary data.</text>
</comment>
<dbReference type="NCBIfam" id="TIGR01127">
    <property type="entry name" value="ilvA_1Cterm"/>
    <property type="match status" value="1"/>
</dbReference>
<dbReference type="AlphaFoldDB" id="A0A3A4P0A2"/>
<evidence type="ECO:0000256" key="5">
    <source>
        <dbReference type="ARBA" id="ARBA00049406"/>
    </source>
</evidence>
<dbReference type="PANTHER" id="PTHR48078">
    <property type="entry name" value="THREONINE DEHYDRATASE, MITOCHONDRIAL-RELATED"/>
    <property type="match status" value="1"/>
</dbReference>
<dbReference type="PROSITE" id="PS00165">
    <property type="entry name" value="DEHYDRATASE_SER_THR"/>
    <property type="match status" value="1"/>
</dbReference>
<evidence type="ECO:0000256" key="3">
    <source>
        <dbReference type="ARBA" id="ARBA00022898"/>
    </source>
</evidence>
<dbReference type="InterPro" id="IPR005789">
    <property type="entry name" value="Thr_deHydtase_catblc"/>
</dbReference>
<dbReference type="GO" id="GO:0030170">
    <property type="term" value="F:pyridoxal phosphate binding"/>
    <property type="evidence" value="ECO:0007669"/>
    <property type="project" value="InterPro"/>
</dbReference>
<dbReference type="CDD" id="cd04886">
    <property type="entry name" value="ACT_ThrD-II-like"/>
    <property type="match status" value="1"/>
</dbReference>
<dbReference type="CDD" id="cd01562">
    <property type="entry name" value="Thr-dehyd"/>
    <property type="match status" value="1"/>
</dbReference>
<dbReference type="InterPro" id="IPR002912">
    <property type="entry name" value="ACT_dom"/>
</dbReference>
<evidence type="ECO:0000256" key="2">
    <source>
        <dbReference type="ARBA" id="ARBA00010869"/>
    </source>
</evidence>
<comment type="similarity">
    <text evidence="2">Belongs to the serine/threonine dehydratase family.</text>
</comment>
<evidence type="ECO:0000256" key="4">
    <source>
        <dbReference type="ARBA" id="ARBA00023239"/>
    </source>
</evidence>